<dbReference type="STRING" id="237069.SAMN05216498_2929"/>
<gene>
    <name evidence="4" type="ORF">SAMN05216498_2929</name>
</gene>
<proteinExistence type="predicted"/>
<dbReference type="Pfam" id="PF00188">
    <property type="entry name" value="CAP"/>
    <property type="match status" value="1"/>
</dbReference>
<feature type="compositionally biased region" description="Polar residues" evidence="1">
    <location>
        <begin position="76"/>
        <end position="85"/>
    </location>
</feature>
<feature type="compositionally biased region" description="Polar residues" evidence="1">
    <location>
        <begin position="148"/>
        <end position="159"/>
    </location>
</feature>
<feature type="domain" description="SCP" evidence="3">
    <location>
        <begin position="169"/>
        <end position="284"/>
    </location>
</feature>
<evidence type="ECO:0000259" key="3">
    <source>
        <dbReference type="Pfam" id="PF00188"/>
    </source>
</evidence>
<dbReference type="Gene3D" id="3.40.33.10">
    <property type="entry name" value="CAP"/>
    <property type="match status" value="1"/>
</dbReference>
<dbReference type="InterPro" id="IPR014258">
    <property type="entry name" value="CAP_domain_YkwD-like"/>
</dbReference>
<feature type="signal peptide" evidence="2">
    <location>
        <begin position="1"/>
        <end position="21"/>
    </location>
</feature>
<dbReference type="CDD" id="cd05379">
    <property type="entry name" value="CAP_bacterial"/>
    <property type="match status" value="1"/>
</dbReference>
<evidence type="ECO:0000313" key="4">
    <source>
        <dbReference type="EMBL" id="SDN73163.1"/>
    </source>
</evidence>
<accession>A0A1H0DT02</accession>
<dbReference type="PANTHER" id="PTHR31157:SF1">
    <property type="entry name" value="SCP DOMAIN-CONTAINING PROTEIN"/>
    <property type="match status" value="1"/>
</dbReference>
<organism evidence="4 5">
    <name type="scientific">Tenuibacillus multivorans</name>
    <dbReference type="NCBI Taxonomy" id="237069"/>
    <lineage>
        <taxon>Bacteria</taxon>
        <taxon>Bacillati</taxon>
        <taxon>Bacillota</taxon>
        <taxon>Bacilli</taxon>
        <taxon>Bacillales</taxon>
        <taxon>Bacillaceae</taxon>
        <taxon>Tenuibacillus</taxon>
    </lineage>
</organism>
<dbReference type="InterPro" id="IPR035940">
    <property type="entry name" value="CAP_sf"/>
</dbReference>
<keyword evidence="2" id="KW-0732">Signal</keyword>
<feature type="chain" id="PRO_5039316861" evidence="2">
    <location>
        <begin position="22"/>
        <end position="287"/>
    </location>
</feature>
<sequence length="287" mass="32932">MKMFRPAVAMFIAILMSIILATGQVAASSQHDQSSQNVYEVNYFTMPLSLWFQGESNFDWQDLIDQFWNTNNWQNEPVEQEQPDNSTEKPSNDSDKNDNNHEPQQPKEEEPVEEQEPQQEQPAEEPQQEEPVETPANNGQDQVEEPTQDQVEQDQSQTSELKAFEQQVVDLVNQERQKRGLQPLEASVELSDVAREKSRDMANKNYFSHTSPTYGSPFDMMQQFGINYRTAGENIAMGQRSPEQVMNGWMNSDGHRKNILNGNFTHIGVGYVEANGQTYWTQMFIGK</sequence>
<feature type="region of interest" description="Disordered" evidence="1">
    <location>
        <begin position="76"/>
        <end position="159"/>
    </location>
</feature>
<protein>
    <submittedName>
        <fullName evidence="4">Uncharacterized protein, YkwD family</fullName>
    </submittedName>
</protein>
<evidence type="ECO:0000256" key="1">
    <source>
        <dbReference type="SAM" id="MobiDB-lite"/>
    </source>
</evidence>
<feature type="compositionally biased region" description="Acidic residues" evidence="1">
    <location>
        <begin position="110"/>
        <end position="132"/>
    </location>
</feature>
<dbReference type="PANTHER" id="PTHR31157">
    <property type="entry name" value="SCP DOMAIN-CONTAINING PROTEIN"/>
    <property type="match status" value="1"/>
</dbReference>
<dbReference type="SUPFAM" id="SSF55797">
    <property type="entry name" value="PR-1-like"/>
    <property type="match status" value="1"/>
</dbReference>
<dbReference type="Proteomes" id="UP000199334">
    <property type="component" value="Unassembled WGS sequence"/>
</dbReference>
<evidence type="ECO:0000313" key="5">
    <source>
        <dbReference type="Proteomes" id="UP000199334"/>
    </source>
</evidence>
<dbReference type="NCBIfam" id="TIGR02909">
    <property type="entry name" value="spore_YkwD"/>
    <property type="match status" value="1"/>
</dbReference>
<feature type="compositionally biased region" description="Basic and acidic residues" evidence="1">
    <location>
        <begin position="86"/>
        <end position="109"/>
    </location>
</feature>
<reference evidence="4 5" key="1">
    <citation type="submission" date="2016-10" db="EMBL/GenBank/DDBJ databases">
        <authorList>
            <person name="de Groot N.N."/>
        </authorList>
    </citation>
    <scope>NUCLEOTIDE SEQUENCE [LARGE SCALE GENOMIC DNA]</scope>
    <source>
        <strain evidence="4 5">CGMCC 1.3442</strain>
    </source>
</reference>
<name>A0A1H0DT02_9BACI</name>
<dbReference type="AlphaFoldDB" id="A0A1H0DT02"/>
<dbReference type="InterPro" id="IPR014044">
    <property type="entry name" value="CAP_dom"/>
</dbReference>
<evidence type="ECO:0000256" key="2">
    <source>
        <dbReference type="SAM" id="SignalP"/>
    </source>
</evidence>
<dbReference type="EMBL" id="FNIG01000008">
    <property type="protein sequence ID" value="SDN73163.1"/>
    <property type="molecule type" value="Genomic_DNA"/>
</dbReference>
<keyword evidence="5" id="KW-1185">Reference proteome</keyword>